<dbReference type="SMART" id="SM00292">
    <property type="entry name" value="BRCT"/>
    <property type="match status" value="1"/>
</dbReference>
<feature type="domain" description="BRCT" evidence="19">
    <location>
        <begin position="695"/>
        <end position="791"/>
    </location>
</feature>
<dbReference type="InterPro" id="IPR012310">
    <property type="entry name" value="DNA_ligase_ATP-dep_cent"/>
</dbReference>
<evidence type="ECO:0000256" key="4">
    <source>
        <dbReference type="ARBA" id="ARBA00022598"/>
    </source>
</evidence>
<evidence type="ECO:0000256" key="15">
    <source>
        <dbReference type="RuleBase" id="RU000617"/>
    </source>
</evidence>
<dbReference type="GO" id="GO:0003910">
    <property type="term" value="F:DNA ligase (ATP) activity"/>
    <property type="evidence" value="ECO:0007669"/>
    <property type="project" value="UniProtKB-EC"/>
</dbReference>
<keyword evidence="10" id="KW-0460">Magnesium</keyword>
<dbReference type="CDD" id="cd07968">
    <property type="entry name" value="OBF_DNA_ligase_IV"/>
    <property type="match status" value="1"/>
</dbReference>
<evidence type="ECO:0000256" key="7">
    <source>
        <dbReference type="ARBA" id="ARBA00022741"/>
    </source>
</evidence>
<dbReference type="Gene3D" id="1.10.3260.10">
    <property type="entry name" value="DNA ligase, ATP-dependent, N-terminal domain"/>
    <property type="match status" value="1"/>
</dbReference>
<feature type="compositionally biased region" description="Pro residues" evidence="17">
    <location>
        <begin position="1"/>
        <end position="19"/>
    </location>
</feature>
<comment type="cofactor">
    <cofactor evidence="1">
        <name>Mg(2+)</name>
        <dbReference type="ChEBI" id="CHEBI:18420"/>
    </cofactor>
</comment>
<evidence type="ECO:0000256" key="12">
    <source>
        <dbReference type="ARBA" id="ARBA00023204"/>
    </source>
</evidence>
<keyword evidence="6" id="KW-0677">Repeat</keyword>
<dbReference type="SUPFAM" id="SSF50249">
    <property type="entry name" value="Nucleic acid-binding proteins"/>
    <property type="match status" value="1"/>
</dbReference>
<evidence type="ECO:0000256" key="17">
    <source>
        <dbReference type="SAM" id="MobiDB-lite"/>
    </source>
</evidence>
<keyword evidence="4 15" id="KW-0436">Ligase</keyword>
<dbReference type="CDD" id="cd07903">
    <property type="entry name" value="Adenylation_DNA_ligase_IV"/>
    <property type="match status" value="1"/>
</dbReference>
<dbReference type="InterPro" id="IPR000977">
    <property type="entry name" value="DNA_ligase_ATP-dep"/>
</dbReference>
<keyword evidence="9 15" id="KW-0067">ATP-binding</keyword>
<gene>
    <name evidence="20" type="primary">LIG4</name>
    <name evidence="20" type="ORF">AAF712_007174</name>
</gene>
<dbReference type="Pfam" id="PF04679">
    <property type="entry name" value="DNA_ligase_A_C"/>
    <property type="match status" value="1"/>
</dbReference>
<keyword evidence="13" id="KW-0539">Nucleus</keyword>
<evidence type="ECO:0000313" key="21">
    <source>
        <dbReference type="Proteomes" id="UP001437256"/>
    </source>
</evidence>
<evidence type="ECO:0000256" key="3">
    <source>
        <dbReference type="ARBA" id="ARBA00007572"/>
    </source>
</evidence>
<evidence type="ECO:0000256" key="8">
    <source>
        <dbReference type="ARBA" id="ARBA00022763"/>
    </source>
</evidence>
<dbReference type="InterPro" id="IPR036420">
    <property type="entry name" value="BRCT_dom_sf"/>
</dbReference>
<evidence type="ECO:0000256" key="2">
    <source>
        <dbReference type="ARBA" id="ARBA00004123"/>
    </source>
</evidence>
<dbReference type="SUPFAM" id="SSF52113">
    <property type="entry name" value="BRCT domain"/>
    <property type="match status" value="2"/>
</dbReference>
<dbReference type="Pfam" id="PF01068">
    <property type="entry name" value="DNA_ligase_A_M"/>
    <property type="match status" value="1"/>
</dbReference>
<feature type="domain" description="BRCT" evidence="19">
    <location>
        <begin position="997"/>
        <end position="1086"/>
    </location>
</feature>
<reference evidence="20 21" key="1">
    <citation type="submission" date="2024-05" db="EMBL/GenBank/DDBJ databases">
        <title>A draft genome resource for the thread blight pathogen Marasmius tenuissimus strain MS-2.</title>
        <authorList>
            <person name="Yulfo-Soto G.E."/>
            <person name="Baruah I.K."/>
            <person name="Amoako-Attah I."/>
            <person name="Bukari Y."/>
            <person name="Meinhardt L.W."/>
            <person name="Bailey B.A."/>
            <person name="Cohen S.P."/>
        </authorList>
    </citation>
    <scope>NUCLEOTIDE SEQUENCE [LARGE SCALE GENOMIC DNA]</scope>
    <source>
        <strain evidence="20 21">MS-2</strain>
    </source>
</reference>
<evidence type="ECO:0000313" key="20">
    <source>
        <dbReference type="EMBL" id="KAL0065870.1"/>
    </source>
</evidence>
<feature type="region of interest" description="Disordered" evidence="17">
    <location>
        <begin position="869"/>
        <end position="907"/>
    </location>
</feature>
<dbReference type="InterPro" id="IPR029710">
    <property type="entry name" value="LIG4"/>
</dbReference>
<dbReference type="InterPro" id="IPR016059">
    <property type="entry name" value="DNA_ligase_ATP-dep_CS"/>
</dbReference>
<dbReference type="InterPro" id="IPR036599">
    <property type="entry name" value="DNA_ligase_N_sf"/>
</dbReference>
<keyword evidence="21" id="KW-1185">Reference proteome</keyword>
<feature type="compositionally biased region" description="Acidic residues" evidence="17">
    <location>
        <begin position="883"/>
        <end position="896"/>
    </location>
</feature>
<keyword evidence="5" id="KW-0479">Metal-binding</keyword>
<dbReference type="InterPro" id="IPR012340">
    <property type="entry name" value="NA-bd_OB-fold"/>
</dbReference>
<keyword evidence="11 15" id="KW-0233">DNA recombination</keyword>
<dbReference type="InterPro" id="IPR012309">
    <property type="entry name" value="DNA_ligase_ATP-dep_C"/>
</dbReference>
<evidence type="ECO:0000256" key="14">
    <source>
        <dbReference type="ARBA" id="ARBA00034003"/>
    </source>
</evidence>
<keyword evidence="7 15" id="KW-0547">Nucleotide-binding</keyword>
<evidence type="ECO:0000256" key="16">
    <source>
        <dbReference type="RuleBase" id="RU004196"/>
    </source>
</evidence>
<dbReference type="InterPro" id="IPR044125">
    <property type="entry name" value="Adenylation_DNA_ligase_IV"/>
</dbReference>
<dbReference type="InterPro" id="IPR001357">
    <property type="entry name" value="BRCT_dom"/>
</dbReference>
<feature type="compositionally biased region" description="Acidic residues" evidence="17">
    <location>
        <begin position="805"/>
        <end position="819"/>
    </location>
</feature>
<keyword evidence="12 15" id="KW-0234">DNA repair</keyword>
<comment type="caution">
    <text evidence="20">The sequence shown here is derived from an EMBL/GenBank/DDBJ whole genome shotgun (WGS) entry which is preliminary data.</text>
</comment>
<name>A0ABR2ZX31_9AGAR</name>
<organism evidence="20 21">
    <name type="scientific">Marasmius tenuissimus</name>
    <dbReference type="NCBI Taxonomy" id="585030"/>
    <lineage>
        <taxon>Eukaryota</taxon>
        <taxon>Fungi</taxon>
        <taxon>Dikarya</taxon>
        <taxon>Basidiomycota</taxon>
        <taxon>Agaricomycotina</taxon>
        <taxon>Agaricomycetes</taxon>
        <taxon>Agaricomycetidae</taxon>
        <taxon>Agaricales</taxon>
        <taxon>Marasmiineae</taxon>
        <taxon>Marasmiaceae</taxon>
        <taxon>Marasmius</taxon>
    </lineage>
</organism>
<dbReference type="NCBIfam" id="TIGR00574">
    <property type="entry name" value="dnl1"/>
    <property type="match status" value="1"/>
</dbReference>
<dbReference type="PANTHER" id="PTHR45997">
    <property type="entry name" value="DNA LIGASE 4"/>
    <property type="match status" value="1"/>
</dbReference>
<dbReference type="InterPro" id="IPR012308">
    <property type="entry name" value="DNA_ligase_ATP-dep_N"/>
</dbReference>
<dbReference type="EC" id="6.5.1.1" evidence="15"/>
<comment type="subcellular location">
    <subcellularLocation>
        <location evidence="2">Nucleus</location>
    </subcellularLocation>
</comment>
<evidence type="ECO:0000256" key="6">
    <source>
        <dbReference type="ARBA" id="ARBA00022737"/>
    </source>
</evidence>
<dbReference type="SUPFAM" id="SSF117018">
    <property type="entry name" value="ATP-dependent DNA ligase DNA-binding domain"/>
    <property type="match status" value="1"/>
</dbReference>
<comment type="similarity">
    <text evidence="3 16">Belongs to the ATP-dependent DNA ligase family.</text>
</comment>
<dbReference type="Gene3D" id="3.30.470.30">
    <property type="entry name" value="DNA ligase/mRNA capping enzyme"/>
    <property type="match status" value="1"/>
</dbReference>
<dbReference type="PROSITE" id="PS50172">
    <property type="entry name" value="BRCT"/>
    <property type="match status" value="2"/>
</dbReference>
<dbReference type="SUPFAM" id="SSF56091">
    <property type="entry name" value="DNA ligase/mRNA capping enzyme, catalytic domain"/>
    <property type="match status" value="1"/>
</dbReference>
<dbReference type="Gene3D" id="3.40.50.10190">
    <property type="entry name" value="BRCT domain"/>
    <property type="match status" value="2"/>
</dbReference>
<feature type="domain" description="ATP-dependent DNA ligase family profile" evidence="18">
    <location>
        <begin position="402"/>
        <end position="536"/>
    </location>
</feature>
<keyword evidence="8 15" id="KW-0227">DNA damage</keyword>
<evidence type="ECO:0000256" key="10">
    <source>
        <dbReference type="ARBA" id="ARBA00022842"/>
    </source>
</evidence>
<feature type="compositionally biased region" description="Basic and acidic residues" evidence="17">
    <location>
        <begin position="824"/>
        <end position="833"/>
    </location>
</feature>
<feature type="region of interest" description="Disordered" evidence="17">
    <location>
        <begin position="805"/>
        <end position="855"/>
    </location>
</feature>
<dbReference type="PANTHER" id="PTHR45997:SF1">
    <property type="entry name" value="DNA LIGASE 4"/>
    <property type="match status" value="1"/>
</dbReference>
<dbReference type="Pfam" id="PF04675">
    <property type="entry name" value="DNA_ligase_A_N"/>
    <property type="match status" value="1"/>
</dbReference>
<sequence>MMQPTPAPTTPPRSPPPEAPMDAEDEGYPIPPQNIGSAPFAVLVGLFDKLQAERRQERRKKLIGTWLSHWREEVGNDLYPVLRLILPQAWNPQKDRERAVYGLKEKVLAKIYIKMIPLGKNDPDAQRLLNWKKPTERDKASGDFPTVLYEVVYKRSSVIEGTLSIEELNETLDELSQSMGKSDQQMKILQRIYNRTTPDEQRWIVRIILKGTSTCSSRTLRLIRGLEDMVISVKEATVFSVFHPDAQDLYNTCSDLKKVAWTLWDTNNKLDDDQKTVGLFQSFTPMLCKRPTKTIEQTVKEMGGAEFIIEEKLDGERIQLHKRGNEYYYCSRKGKDYTYMYGKHVGVGTLTPFLDKAFHPGVENIILDGEMLVWDPVSERNLPFGTLKTAALGPPPIVDKSKKELNPRPCFKVFDLLYLNGTSLLDRTTTFRKKNLRHCLTEIKGRVEFVQEYKGKTAKDVRAKMEEIMEARGEGLVVKHPKSKYVLNGRNMDWIKVKPEYMDNMGETVDVLVVGGNYGTGSRGGGVSTLICAVLDTRNSDDQSEQKYSTFVRIGSGLTYTDYAWVRDKPWKPWDRKSPPEFLQTSKKSSGEDKGDVYLDPDDSFILKVKAAEIVPSEQYHVGYTMRFPRALSIRDDLTLDDCMTYDAVLDSVRSEKKRKLEDDDGETKKKRKITAKKPTIISTYQGPKRADVQVESDMFKGLKFVVVPDPKSKSGNEDKNKLMSSILANGGACMQIATNQADLFVVYGGKITPYNVKIVIDRGIHDIIKPQWVTDSIAMGRRAPFNKKYFFHATASRALADEYQDGTEEDEDEQDMDTGPDPTRPDAIKDMESPVEEDVQEASKVAPKSKEMKMAPGLARWLADDEAEEVMSDSAGQHPSDSETENDSDNDDVAGEQDVNKEDLDDWFAKKGDGEEHLDVPAMEYDQDQIFKHLCFYLDSPDNARRHGMNVKTKETNQINQRWGPIFGTIIRHDGDELVLTFLPDLDSLGYMISFDDLKKVITTNGGRVVDLNEGKLTHVVIDKRDASRRVELMKRTSEYGFPYLVVRPALTKWNRPKRRRIVISEYIAACIDEGTLLDEDDFVP</sequence>
<evidence type="ECO:0000256" key="13">
    <source>
        <dbReference type="ARBA" id="ARBA00023242"/>
    </source>
</evidence>
<evidence type="ECO:0000256" key="11">
    <source>
        <dbReference type="ARBA" id="ARBA00023172"/>
    </source>
</evidence>
<evidence type="ECO:0000256" key="9">
    <source>
        <dbReference type="ARBA" id="ARBA00022840"/>
    </source>
</evidence>
<dbReference type="PROSITE" id="PS00697">
    <property type="entry name" value="DNA_LIGASE_A1"/>
    <property type="match status" value="1"/>
</dbReference>
<proteinExistence type="inferred from homology"/>
<dbReference type="EMBL" id="JBBXMP010000042">
    <property type="protein sequence ID" value="KAL0065870.1"/>
    <property type="molecule type" value="Genomic_DNA"/>
</dbReference>
<dbReference type="PROSITE" id="PS50160">
    <property type="entry name" value="DNA_LIGASE_A3"/>
    <property type="match status" value="1"/>
</dbReference>
<comment type="catalytic activity">
    <reaction evidence="14 15">
        <text>ATP + (deoxyribonucleotide)n-3'-hydroxyl + 5'-phospho-(deoxyribonucleotide)m = (deoxyribonucleotide)n+m + AMP + diphosphate.</text>
        <dbReference type="EC" id="6.5.1.1"/>
    </reaction>
</comment>
<feature type="region of interest" description="Disordered" evidence="17">
    <location>
        <begin position="1"/>
        <end position="29"/>
    </location>
</feature>
<evidence type="ECO:0000256" key="1">
    <source>
        <dbReference type="ARBA" id="ARBA00001946"/>
    </source>
</evidence>
<protein>
    <recommendedName>
        <fullName evidence="15">DNA ligase</fullName>
        <ecNumber evidence="15">6.5.1.1</ecNumber>
    </recommendedName>
</protein>
<dbReference type="Proteomes" id="UP001437256">
    <property type="component" value="Unassembled WGS sequence"/>
</dbReference>
<dbReference type="Gene3D" id="2.40.50.140">
    <property type="entry name" value="Nucleic acid-binding proteins"/>
    <property type="match status" value="1"/>
</dbReference>
<evidence type="ECO:0000259" key="19">
    <source>
        <dbReference type="PROSITE" id="PS50172"/>
    </source>
</evidence>
<accession>A0ABR2ZX31</accession>
<evidence type="ECO:0000259" key="18">
    <source>
        <dbReference type="PROSITE" id="PS50160"/>
    </source>
</evidence>
<evidence type="ECO:0000256" key="5">
    <source>
        <dbReference type="ARBA" id="ARBA00022723"/>
    </source>
</evidence>